<dbReference type="EMBL" id="JBHSEF010000008">
    <property type="protein sequence ID" value="MFC4353634.1"/>
    <property type="molecule type" value="Genomic_DNA"/>
</dbReference>
<keyword evidence="4" id="KW-1185">Reference proteome</keyword>
<dbReference type="InterPro" id="IPR010330">
    <property type="entry name" value="CoiA_nuc"/>
</dbReference>
<evidence type="ECO:0000259" key="1">
    <source>
        <dbReference type="Pfam" id="PF06054"/>
    </source>
</evidence>
<sequence length="376" mass="44471">MFSAFTETKEWIHLLDLTDSQIFKLPTRNYSCPDCGLDLLLKRGTVKAPHFAHLITCPASSESPSESAVHLEGKHTLYLLAQSHFQDVRIEYYFEVIQQRADLYLPTQQVVLEYQCSKIPYMDILTRQFGYTSQKIDCLWILHTKHIPICTKGFYLIKLSQFLQSCIRNHKNGMKSLLFWDSKRNVSYFLFIYDSFAHNEFIIEIVVLNEMKAWMWLASPKPTSLPERVKQQILYHHQLKQIDFLFSYENRETYPYHRLARKWKVSAPTFPLYIGLATTFTHTLGREVKWQFRVVNFMKTVGDLSRISSVELAEAFLYSLPNKVLETKENKEVVSHYIQFLRAYDLPQRHLKRTSKDLNYIIEWQRFQTLAKPSKN</sequence>
<feature type="domain" description="Competence protein CoiA nuclease-like" evidence="1">
    <location>
        <begin position="66"/>
        <end position="193"/>
    </location>
</feature>
<organism evidence="3 4">
    <name type="scientific">Chryseomicrobium palamuruense</name>
    <dbReference type="NCBI Taxonomy" id="682973"/>
    <lineage>
        <taxon>Bacteria</taxon>
        <taxon>Bacillati</taxon>
        <taxon>Bacillota</taxon>
        <taxon>Bacilli</taxon>
        <taxon>Bacillales</taxon>
        <taxon>Caryophanaceae</taxon>
        <taxon>Chryseomicrobium</taxon>
    </lineage>
</organism>
<dbReference type="InterPro" id="IPR057253">
    <property type="entry name" value="CoiA-like_N"/>
</dbReference>
<proteinExistence type="predicted"/>
<evidence type="ECO:0000313" key="3">
    <source>
        <dbReference type="EMBL" id="MFC4353634.1"/>
    </source>
</evidence>
<protein>
    <submittedName>
        <fullName evidence="3">Competence protein CoiA</fullName>
    </submittedName>
</protein>
<comment type="caution">
    <text evidence="3">The sequence shown here is derived from an EMBL/GenBank/DDBJ whole genome shotgun (WGS) entry which is preliminary data.</text>
</comment>
<name>A0ABV8URK3_9BACL</name>
<evidence type="ECO:0000259" key="2">
    <source>
        <dbReference type="Pfam" id="PF25164"/>
    </source>
</evidence>
<dbReference type="Pfam" id="PF25164">
    <property type="entry name" value="CoiA_N"/>
    <property type="match status" value="1"/>
</dbReference>
<feature type="domain" description="Competence protein CoiA-like N-terminal" evidence="2">
    <location>
        <begin position="19"/>
        <end position="54"/>
    </location>
</feature>
<dbReference type="Pfam" id="PF06054">
    <property type="entry name" value="CoiA_nuc"/>
    <property type="match status" value="1"/>
</dbReference>
<gene>
    <name evidence="3" type="ORF">ACFO0S_00975</name>
</gene>
<reference evidence="4" key="1">
    <citation type="journal article" date="2019" name="Int. J. Syst. Evol. Microbiol.">
        <title>The Global Catalogue of Microorganisms (GCM) 10K type strain sequencing project: providing services to taxonomists for standard genome sequencing and annotation.</title>
        <authorList>
            <consortium name="The Broad Institute Genomics Platform"/>
            <consortium name="The Broad Institute Genome Sequencing Center for Infectious Disease"/>
            <person name="Wu L."/>
            <person name="Ma J."/>
        </authorList>
    </citation>
    <scope>NUCLEOTIDE SEQUENCE [LARGE SCALE GENOMIC DNA]</scope>
    <source>
        <strain evidence="4">CCUG 50353</strain>
    </source>
</reference>
<dbReference type="RefSeq" id="WP_378139216.1">
    <property type="nucleotide sequence ID" value="NZ_JBHSEF010000008.1"/>
</dbReference>
<evidence type="ECO:0000313" key="4">
    <source>
        <dbReference type="Proteomes" id="UP001595733"/>
    </source>
</evidence>
<dbReference type="Proteomes" id="UP001595733">
    <property type="component" value="Unassembled WGS sequence"/>
</dbReference>
<accession>A0ABV8URK3</accession>